<organism evidence="8 9">
    <name type="scientific">Brevibacterium otitidis</name>
    <dbReference type="NCBI Taxonomy" id="53364"/>
    <lineage>
        <taxon>Bacteria</taxon>
        <taxon>Bacillati</taxon>
        <taxon>Actinomycetota</taxon>
        <taxon>Actinomycetes</taxon>
        <taxon>Micrococcales</taxon>
        <taxon>Brevibacteriaceae</taxon>
        <taxon>Brevibacterium</taxon>
    </lineage>
</organism>
<dbReference type="EC" id="1.-.-.-" evidence="8"/>
<proteinExistence type="inferred from homology"/>
<keyword evidence="4" id="KW-0274">FAD</keyword>
<gene>
    <name evidence="8" type="ORF">ACFFN1_16815</name>
</gene>
<comment type="similarity">
    <text evidence="2">Belongs to the acyl-CoA dehydrogenase family.</text>
</comment>
<dbReference type="GO" id="GO:0016491">
    <property type="term" value="F:oxidoreductase activity"/>
    <property type="evidence" value="ECO:0007669"/>
    <property type="project" value="UniProtKB-KW"/>
</dbReference>
<dbReference type="InterPro" id="IPR036250">
    <property type="entry name" value="AcylCo_DH-like_C"/>
</dbReference>
<comment type="caution">
    <text evidence="8">The sequence shown here is derived from an EMBL/GenBank/DDBJ whole genome shotgun (WGS) entry which is preliminary data.</text>
</comment>
<reference evidence="8 9" key="1">
    <citation type="submission" date="2024-09" db="EMBL/GenBank/DDBJ databases">
        <authorList>
            <person name="Sun Q."/>
            <person name="Mori K."/>
        </authorList>
    </citation>
    <scope>NUCLEOTIDE SEQUENCE [LARGE SCALE GENOMIC DNA]</scope>
    <source>
        <strain evidence="8 9">JCM 11683</strain>
    </source>
</reference>
<dbReference type="RefSeq" id="WP_376842054.1">
    <property type="nucleotide sequence ID" value="NZ_JBHMAU010000133.1"/>
</dbReference>
<accession>A0ABV5X6L4</accession>
<evidence type="ECO:0000313" key="8">
    <source>
        <dbReference type="EMBL" id="MFB9778041.1"/>
    </source>
</evidence>
<evidence type="ECO:0000256" key="4">
    <source>
        <dbReference type="ARBA" id="ARBA00022827"/>
    </source>
</evidence>
<dbReference type="InterPro" id="IPR037069">
    <property type="entry name" value="AcylCoA_DH/ox_N_sf"/>
</dbReference>
<feature type="domain" description="Acyl-CoA dehydrogenase/oxidase N-terminal" evidence="7">
    <location>
        <begin position="11"/>
        <end position="108"/>
    </location>
</feature>
<evidence type="ECO:0000259" key="7">
    <source>
        <dbReference type="Pfam" id="PF02771"/>
    </source>
</evidence>
<dbReference type="Proteomes" id="UP001589707">
    <property type="component" value="Unassembled WGS sequence"/>
</dbReference>
<evidence type="ECO:0000256" key="3">
    <source>
        <dbReference type="ARBA" id="ARBA00022630"/>
    </source>
</evidence>
<sequence>MTIEMLDTELAADLRRTVRAFLTERCDPGTVAEVYDDPAIASRELNDGWARELGLAGLLVPEADGGAGASLAEAAVVAHAIGRHAAPLRFLSSGVIATTLAAHAGDRELAAALAAGERYAAVAFPATSPTLASGLTAATASGADTARAVPDPATVHVSGTIAGVMEAAGADDLIAVLGSGEDTTIVVIDPADAHIAPFLSLDETRRLADVTVDSAPARVIATGAEAVAAVEAATLAGQVALAAELAGTAAQAFSTTLDYVRTRVQFGRAIGSYQAIKHRLAELWLAVRQADAAATYAAQTAANWQRGEEDLHEAQICALTALAYAAPVAVQATEEAVQLHGGNGMTWEYPIHLLLKRAKAGELILGHPAANRAALAALIDLPVC</sequence>
<dbReference type="Pfam" id="PF00441">
    <property type="entry name" value="Acyl-CoA_dh_1"/>
    <property type="match status" value="1"/>
</dbReference>
<comment type="cofactor">
    <cofactor evidence="1">
        <name>FAD</name>
        <dbReference type="ChEBI" id="CHEBI:57692"/>
    </cofactor>
</comment>
<dbReference type="PANTHER" id="PTHR43884">
    <property type="entry name" value="ACYL-COA DEHYDROGENASE"/>
    <property type="match status" value="1"/>
</dbReference>
<keyword evidence="3" id="KW-0285">Flavoprotein</keyword>
<evidence type="ECO:0000256" key="1">
    <source>
        <dbReference type="ARBA" id="ARBA00001974"/>
    </source>
</evidence>
<evidence type="ECO:0000256" key="2">
    <source>
        <dbReference type="ARBA" id="ARBA00009347"/>
    </source>
</evidence>
<evidence type="ECO:0000259" key="6">
    <source>
        <dbReference type="Pfam" id="PF00441"/>
    </source>
</evidence>
<dbReference type="SUPFAM" id="SSF47203">
    <property type="entry name" value="Acyl-CoA dehydrogenase C-terminal domain-like"/>
    <property type="match status" value="1"/>
</dbReference>
<keyword evidence="5 8" id="KW-0560">Oxidoreductase</keyword>
<evidence type="ECO:0000313" key="9">
    <source>
        <dbReference type="Proteomes" id="UP001589707"/>
    </source>
</evidence>
<dbReference type="Pfam" id="PF02771">
    <property type="entry name" value="Acyl-CoA_dh_N"/>
    <property type="match status" value="1"/>
</dbReference>
<dbReference type="EMBL" id="JBHMAU010000133">
    <property type="protein sequence ID" value="MFB9778041.1"/>
    <property type="molecule type" value="Genomic_DNA"/>
</dbReference>
<protein>
    <submittedName>
        <fullName evidence="8">Acyl-CoA dehydrogenase family protein</fullName>
        <ecNumber evidence="8">1.-.-.-</ecNumber>
    </submittedName>
</protein>
<name>A0ABV5X6L4_9MICO</name>
<keyword evidence="9" id="KW-1185">Reference proteome</keyword>
<dbReference type="Gene3D" id="1.20.140.10">
    <property type="entry name" value="Butyryl-CoA Dehydrogenase, subunit A, domain 3"/>
    <property type="match status" value="1"/>
</dbReference>
<evidence type="ECO:0000256" key="5">
    <source>
        <dbReference type="ARBA" id="ARBA00023002"/>
    </source>
</evidence>
<dbReference type="InterPro" id="IPR009075">
    <property type="entry name" value="AcylCo_DH/oxidase_C"/>
</dbReference>
<feature type="domain" description="Acyl-CoA dehydrogenase/oxidase C-terminal" evidence="6">
    <location>
        <begin position="237"/>
        <end position="374"/>
    </location>
</feature>
<dbReference type="InterPro" id="IPR013786">
    <property type="entry name" value="AcylCoA_DH/ox_N"/>
</dbReference>
<dbReference type="Gene3D" id="1.10.540.10">
    <property type="entry name" value="Acyl-CoA dehydrogenase/oxidase, N-terminal domain"/>
    <property type="match status" value="1"/>
</dbReference>
<dbReference type="InterPro" id="IPR009100">
    <property type="entry name" value="AcylCoA_DH/oxidase_NM_dom_sf"/>
</dbReference>
<dbReference type="SUPFAM" id="SSF56645">
    <property type="entry name" value="Acyl-CoA dehydrogenase NM domain-like"/>
    <property type="match status" value="1"/>
</dbReference>
<dbReference type="PANTHER" id="PTHR43884:SF20">
    <property type="entry name" value="ACYL-COA DEHYDROGENASE FADE28"/>
    <property type="match status" value="1"/>
</dbReference>